<dbReference type="AlphaFoldDB" id="A0AAD9K9T3"/>
<keyword evidence="4" id="KW-1185">Reference proteome</keyword>
<accession>A0AAD9K9T3</accession>
<evidence type="ECO:0000256" key="1">
    <source>
        <dbReference type="SAM" id="MobiDB-lite"/>
    </source>
</evidence>
<feature type="compositionally biased region" description="Basic and acidic residues" evidence="1">
    <location>
        <begin position="183"/>
        <end position="200"/>
    </location>
</feature>
<protein>
    <submittedName>
        <fullName evidence="3">Uncharacterized protein</fullName>
    </submittedName>
</protein>
<comment type="caution">
    <text evidence="3">The sequence shown here is derived from an EMBL/GenBank/DDBJ whole genome shotgun (WGS) entry which is preliminary data.</text>
</comment>
<gene>
    <name evidence="3" type="ORF">LSH36_36g08052</name>
</gene>
<sequence length="357" mass="38801">MLTLGSDRPVTSHLLLYTERSRDPGDRLRLARLLARDPRAKGQSVGHKGGERGDVVRETGTSVDKLAPRTGLLYRLIPSTVPTRADDNDMALERWEVKVICTMALFVSMSIFVLLPIRVARAVSKQGKRGLLIISILSCFGGGVFFGAFLTHMNPDNFSLDLPEKGQLNVIAIKTQYLNGGFVKDDPEPKDPDSKLRHPDNSQSRTACPGYETMALPGHCCSGKHPEDDVLSVTSITSKVVVTSDDDRAQTRSIIFMVAMHGLGSDVRSSECDRPVCGDNLSRVYHVVFDRNGTRQIQQDKGGILKENLNNDHAILKSFVVLLGFGLMAGMAAISGTSGDDKIPADTSTIAMTAGTY</sequence>
<keyword evidence="2" id="KW-1133">Transmembrane helix</keyword>
<keyword evidence="2" id="KW-0472">Membrane</keyword>
<evidence type="ECO:0000313" key="3">
    <source>
        <dbReference type="EMBL" id="KAK2166740.1"/>
    </source>
</evidence>
<keyword evidence="2" id="KW-0812">Transmembrane</keyword>
<feature type="transmembrane region" description="Helical" evidence="2">
    <location>
        <begin position="131"/>
        <end position="150"/>
    </location>
</feature>
<dbReference type="EMBL" id="JAODUP010000036">
    <property type="protein sequence ID" value="KAK2166740.1"/>
    <property type="molecule type" value="Genomic_DNA"/>
</dbReference>
<feature type="transmembrane region" description="Helical" evidence="2">
    <location>
        <begin position="97"/>
        <end position="119"/>
    </location>
</feature>
<evidence type="ECO:0000313" key="4">
    <source>
        <dbReference type="Proteomes" id="UP001208570"/>
    </source>
</evidence>
<proteinExistence type="predicted"/>
<reference evidence="3" key="1">
    <citation type="journal article" date="2023" name="Mol. Biol. Evol.">
        <title>Third-Generation Sequencing Reveals the Adaptive Role of the Epigenome in Three Deep-Sea Polychaetes.</title>
        <authorList>
            <person name="Perez M."/>
            <person name="Aroh O."/>
            <person name="Sun Y."/>
            <person name="Lan Y."/>
            <person name="Juniper S.K."/>
            <person name="Young C.R."/>
            <person name="Angers B."/>
            <person name="Qian P.Y."/>
        </authorList>
    </citation>
    <scope>NUCLEOTIDE SEQUENCE</scope>
    <source>
        <strain evidence="3">P08H-3</strain>
    </source>
</reference>
<organism evidence="3 4">
    <name type="scientific">Paralvinella palmiformis</name>
    <dbReference type="NCBI Taxonomy" id="53620"/>
    <lineage>
        <taxon>Eukaryota</taxon>
        <taxon>Metazoa</taxon>
        <taxon>Spiralia</taxon>
        <taxon>Lophotrochozoa</taxon>
        <taxon>Annelida</taxon>
        <taxon>Polychaeta</taxon>
        <taxon>Sedentaria</taxon>
        <taxon>Canalipalpata</taxon>
        <taxon>Terebellida</taxon>
        <taxon>Terebelliformia</taxon>
        <taxon>Alvinellidae</taxon>
        <taxon>Paralvinella</taxon>
    </lineage>
</organism>
<dbReference type="Proteomes" id="UP001208570">
    <property type="component" value="Unassembled WGS sequence"/>
</dbReference>
<evidence type="ECO:0000256" key="2">
    <source>
        <dbReference type="SAM" id="Phobius"/>
    </source>
</evidence>
<name>A0AAD9K9T3_9ANNE</name>
<feature type="region of interest" description="Disordered" evidence="1">
    <location>
        <begin position="182"/>
        <end position="206"/>
    </location>
</feature>